<keyword evidence="3 8" id="KW-0479">Metal-binding</keyword>
<dbReference type="InterPro" id="IPR004372">
    <property type="entry name" value="Ac/propionate_kinase"/>
</dbReference>
<comment type="cofactor">
    <cofactor evidence="8">
        <name>Mg(2+)</name>
        <dbReference type="ChEBI" id="CHEBI:18420"/>
    </cofactor>
    <cofactor evidence="8">
        <name>Mn(2+)</name>
        <dbReference type="ChEBI" id="CHEBI:29035"/>
    </cofactor>
    <text evidence="8">Mg(2+). Can also accept Mn(2+).</text>
</comment>
<keyword evidence="2 8" id="KW-0808">Transferase</keyword>
<dbReference type="PIRSF" id="PIRSF000722">
    <property type="entry name" value="Acetate_prop_kin"/>
    <property type="match status" value="1"/>
</dbReference>
<comment type="subcellular location">
    <subcellularLocation>
        <location evidence="8">Cytoplasm</location>
    </subcellularLocation>
</comment>
<dbReference type="HAMAP" id="MF_00020">
    <property type="entry name" value="Acetate_kinase"/>
    <property type="match status" value="1"/>
</dbReference>
<keyword evidence="5 8" id="KW-0418">Kinase</keyword>
<comment type="function">
    <text evidence="8">Catalyzes the formation of acetyl phosphate from acetate and ATP. Can also catalyze the reverse reaction.</text>
</comment>
<dbReference type="NCBIfam" id="TIGR00016">
    <property type="entry name" value="ackA"/>
    <property type="match status" value="1"/>
</dbReference>
<dbReference type="GO" id="GO:0006085">
    <property type="term" value="P:acetyl-CoA biosynthetic process"/>
    <property type="evidence" value="ECO:0007669"/>
    <property type="project" value="UniProtKB-UniRule"/>
</dbReference>
<comment type="catalytic activity">
    <reaction evidence="8">
        <text>acetate + ATP = acetyl phosphate + ADP</text>
        <dbReference type="Rhea" id="RHEA:11352"/>
        <dbReference type="ChEBI" id="CHEBI:22191"/>
        <dbReference type="ChEBI" id="CHEBI:30089"/>
        <dbReference type="ChEBI" id="CHEBI:30616"/>
        <dbReference type="ChEBI" id="CHEBI:456216"/>
        <dbReference type="EC" id="2.7.2.1"/>
    </reaction>
</comment>
<reference evidence="10 11" key="1">
    <citation type="submission" date="2020-08" db="EMBL/GenBank/DDBJ databases">
        <title>Genomic Encyclopedia of Type Strains, Phase IV (KMG-IV): sequencing the most valuable type-strain genomes for metagenomic binning, comparative biology and taxonomic classification.</title>
        <authorList>
            <person name="Goeker M."/>
        </authorList>
    </citation>
    <scope>NUCLEOTIDE SEQUENCE [LARGE SCALE GENOMIC DNA]</scope>
    <source>
        <strain evidence="10 11">DSM 29853</strain>
    </source>
</reference>
<dbReference type="RefSeq" id="WP_183365181.1">
    <property type="nucleotide sequence ID" value="NZ_JACIEZ010000002.1"/>
</dbReference>
<dbReference type="AlphaFoldDB" id="A0A7W6J3B2"/>
<comment type="subunit">
    <text evidence="8">Homodimer.</text>
</comment>
<dbReference type="UniPathway" id="UPA00340">
    <property type="reaction ID" value="UER00458"/>
</dbReference>
<feature type="active site" description="Proton donor/acceptor" evidence="8">
    <location>
        <position position="156"/>
    </location>
</feature>
<dbReference type="GO" id="GO:0000287">
    <property type="term" value="F:magnesium ion binding"/>
    <property type="evidence" value="ECO:0007669"/>
    <property type="project" value="UniProtKB-UniRule"/>
</dbReference>
<keyword evidence="1 8" id="KW-0963">Cytoplasm</keyword>
<comment type="pathway">
    <text evidence="8">Metabolic intermediate biosynthesis; acetyl-CoA biosynthesis; acetyl-CoA from acetate: step 1/2.</text>
</comment>
<feature type="site" description="Transition state stabilizer" evidence="8">
    <location>
        <position position="187"/>
    </location>
</feature>
<evidence type="ECO:0000256" key="5">
    <source>
        <dbReference type="ARBA" id="ARBA00022777"/>
    </source>
</evidence>
<evidence type="ECO:0000256" key="2">
    <source>
        <dbReference type="ARBA" id="ARBA00022679"/>
    </source>
</evidence>
<dbReference type="Proteomes" id="UP000528286">
    <property type="component" value="Unassembled WGS sequence"/>
</dbReference>
<dbReference type="GO" id="GO:0008776">
    <property type="term" value="F:acetate kinase activity"/>
    <property type="evidence" value="ECO:0007669"/>
    <property type="project" value="UniProtKB-UniRule"/>
</dbReference>
<feature type="binding site" evidence="8">
    <location>
        <position position="28"/>
    </location>
    <ligand>
        <name>ATP</name>
        <dbReference type="ChEBI" id="CHEBI:30616"/>
    </ligand>
</feature>
<organism evidence="10 11">
    <name type="scientific">Gellertiella hungarica</name>
    <dbReference type="NCBI Taxonomy" id="1572859"/>
    <lineage>
        <taxon>Bacteria</taxon>
        <taxon>Pseudomonadati</taxon>
        <taxon>Pseudomonadota</taxon>
        <taxon>Alphaproteobacteria</taxon>
        <taxon>Hyphomicrobiales</taxon>
        <taxon>Rhizobiaceae</taxon>
        <taxon>Gellertiella</taxon>
    </lineage>
</organism>
<comment type="similarity">
    <text evidence="8 9">Belongs to the acetokinase family.</text>
</comment>
<dbReference type="EMBL" id="JACIEZ010000002">
    <property type="protein sequence ID" value="MBB4063958.1"/>
    <property type="molecule type" value="Genomic_DNA"/>
</dbReference>
<gene>
    <name evidence="8" type="primary">ackA</name>
    <name evidence="10" type="ORF">GGR23_001135</name>
</gene>
<accession>A0A7W6J3B2</accession>
<dbReference type="Gene3D" id="3.30.420.40">
    <property type="match status" value="2"/>
</dbReference>
<feature type="binding site" evidence="8">
    <location>
        <begin position="289"/>
        <end position="291"/>
    </location>
    <ligand>
        <name>ATP</name>
        <dbReference type="ChEBI" id="CHEBI:30616"/>
    </ligand>
</feature>
<comment type="caution">
    <text evidence="8">Lacks conserved residue(s) required for the propagation of feature annotation.</text>
</comment>
<feature type="binding site" evidence="8">
    <location>
        <begin position="214"/>
        <end position="218"/>
    </location>
    <ligand>
        <name>ATP</name>
        <dbReference type="ChEBI" id="CHEBI:30616"/>
    </ligand>
</feature>
<feature type="binding site" evidence="8">
    <location>
        <position position="99"/>
    </location>
    <ligand>
        <name>substrate</name>
    </ligand>
</feature>
<proteinExistence type="inferred from homology"/>
<dbReference type="EC" id="2.7.2.1" evidence="8"/>
<name>A0A7W6J3B2_9HYPH</name>
<dbReference type="GO" id="GO:0005829">
    <property type="term" value="C:cytosol"/>
    <property type="evidence" value="ECO:0007669"/>
    <property type="project" value="TreeGrafter"/>
</dbReference>
<dbReference type="InterPro" id="IPR043129">
    <property type="entry name" value="ATPase_NBD"/>
</dbReference>
<evidence type="ECO:0000256" key="6">
    <source>
        <dbReference type="ARBA" id="ARBA00022840"/>
    </source>
</evidence>
<feature type="binding site" evidence="8">
    <location>
        <position position="21"/>
    </location>
    <ligand>
        <name>Mg(2+)</name>
        <dbReference type="ChEBI" id="CHEBI:18420"/>
    </ligand>
</feature>
<evidence type="ECO:0000256" key="9">
    <source>
        <dbReference type="RuleBase" id="RU003835"/>
    </source>
</evidence>
<keyword evidence="6 8" id="KW-0067">ATP-binding</keyword>
<keyword evidence="4 8" id="KW-0547">Nucleotide-binding</keyword>
<dbReference type="Pfam" id="PF00871">
    <property type="entry name" value="Acetate_kinase"/>
    <property type="match status" value="1"/>
</dbReference>
<dbReference type="PANTHER" id="PTHR21060">
    <property type="entry name" value="ACETATE KINASE"/>
    <property type="match status" value="1"/>
</dbReference>
<evidence type="ECO:0000256" key="1">
    <source>
        <dbReference type="ARBA" id="ARBA00022490"/>
    </source>
</evidence>
<comment type="caution">
    <text evidence="10">The sequence shown here is derived from an EMBL/GenBank/DDBJ whole genome shotgun (WGS) entry which is preliminary data.</text>
</comment>
<evidence type="ECO:0000256" key="4">
    <source>
        <dbReference type="ARBA" id="ARBA00022741"/>
    </source>
</evidence>
<protein>
    <recommendedName>
        <fullName evidence="8">Acetate kinase</fullName>
        <ecNumber evidence="8">2.7.2.1</ecNumber>
    </recommendedName>
    <alternativeName>
        <fullName evidence="8">Acetokinase</fullName>
    </alternativeName>
</protein>
<evidence type="ECO:0000256" key="3">
    <source>
        <dbReference type="ARBA" id="ARBA00022723"/>
    </source>
</evidence>
<dbReference type="SUPFAM" id="SSF53067">
    <property type="entry name" value="Actin-like ATPase domain"/>
    <property type="match status" value="2"/>
</dbReference>
<keyword evidence="7 8" id="KW-0460">Magnesium</keyword>
<dbReference type="PANTHER" id="PTHR21060:SF21">
    <property type="entry name" value="ACETATE KINASE"/>
    <property type="match status" value="1"/>
</dbReference>
<sequence>MPTDNPATHAPTGGAVYLAVNSGSSSVKVALFDDDLRRFAEAEASRINTAEPVQLRFSGFPARDEESLPAGSTHADAIDHLAEAVSTLAGARLAGIGHRVVHGGESLSEPRRIDDRLMAEMEALSVLAPLHQPHNLSGIRLMGARFANLPQVACFDTGFHRTIPEKRQRYGLPPAYAQRGLRAFGFHGLSCTHVVDRFEAVTGNPLPRRLAIAHLGNGASVTGVVDGRSVYNSMGFTPIDGLIMGQRSGHLDPGAVLWLVDDMKGDTAAVSALLNRKSGLLGLSGESSDMRTLLASTRPDAALALDMFVDRVAREVAVATAAAGGIDALVFTGGIGSGAALIRERVMAELLWLGLRPDGAANRSNSAARLTEAGSPVSAWRIVADEERVLCRAVKALGAQAA</sequence>
<dbReference type="GO" id="GO:0005524">
    <property type="term" value="F:ATP binding"/>
    <property type="evidence" value="ECO:0007669"/>
    <property type="project" value="UniProtKB-KW"/>
</dbReference>
<evidence type="ECO:0000256" key="7">
    <source>
        <dbReference type="ARBA" id="ARBA00022842"/>
    </source>
</evidence>
<feature type="site" description="Transition state stabilizer" evidence="8">
    <location>
        <position position="247"/>
    </location>
</feature>
<keyword evidence="11" id="KW-1185">Reference proteome</keyword>
<dbReference type="PRINTS" id="PR00471">
    <property type="entry name" value="ACETATEKNASE"/>
</dbReference>
<feature type="binding site" evidence="8">
    <location>
        <position position="386"/>
    </location>
    <ligand>
        <name>Mg(2+)</name>
        <dbReference type="ChEBI" id="CHEBI:18420"/>
    </ligand>
</feature>
<dbReference type="GO" id="GO:0006083">
    <property type="term" value="P:acetate metabolic process"/>
    <property type="evidence" value="ECO:0007669"/>
    <property type="project" value="TreeGrafter"/>
</dbReference>
<evidence type="ECO:0000313" key="11">
    <source>
        <dbReference type="Proteomes" id="UP000528286"/>
    </source>
</evidence>
<evidence type="ECO:0000256" key="8">
    <source>
        <dbReference type="HAMAP-Rule" id="MF_00020"/>
    </source>
</evidence>
<evidence type="ECO:0000313" key="10">
    <source>
        <dbReference type="EMBL" id="MBB4063958.1"/>
    </source>
</evidence>
<dbReference type="InterPro" id="IPR000890">
    <property type="entry name" value="Aliphatic_acid_kin_short-chain"/>
</dbReference>